<feature type="compositionally biased region" description="Basic and acidic residues" evidence="2">
    <location>
        <begin position="205"/>
        <end position="216"/>
    </location>
</feature>
<evidence type="ECO:0000313" key="3">
    <source>
        <dbReference type="EMBL" id="KAF4623372.1"/>
    </source>
</evidence>
<comment type="caution">
    <text evidence="3">The sequence shown here is derived from an EMBL/GenBank/DDBJ whole genome shotgun (WGS) entry which is preliminary data.</text>
</comment>
<proteinExistence type="inferred from homology"/>
<dbReference type="GO" id="GO:0000470">
    <property type="term" value="P:maturation of LSU-rRNA"/>
    <property type="evidence" value="ECO:0007669"/>
    <property type="project" value="TreeGrafter"/>
</dbReference>
<keyword evidence="4" id="KW-1185">Reference proteome</keyword>
<sequence>MPPTKRQRLSTKEDHASEEEGQSSHSENESEVTYEDGNESSEEGSQMDEEEDEDAEIEGMKPQKSRQTSKRKIRATAGSKFGATLEFLLKTETPSTLPLSLKPSIARKRNDEKLESRAKKVLQIEKKEKEDMARVKDVIGGWGGESERALRKVAQRGVVRLFNVIQQSQASATAATEELKAQRGTGKPTLPAPAIETSKGKNKGKNKDNIIGRGKESTVDKDDFFNMIRSGGVVSKA</sequence>
<gene>
    <name evidence="3" type="ORF">D9613_001724</name>
</gene>
<evidence type="ECO:0000313" key="4">
    <source>
        <dbReference type="Proteomes" id="UP000521872"/>
    </source>
</evidence>
<dbReference type="Pfam" id="PF07890">
    <property type="entry name" value="Rrp15p"/>
    <property type="match status" value="1"/>
</dbReference>
<feature type="compositionally biased region" description="Acidic residues" evidence="2">
    <location>
        <begin position="29"/>
        <end position="57"/>
    </location>
</feature>
<reference evidence="3 4" key="1">
    <citation type="submission" date="2019-12" db="EMBL/GenBank/DDBJ databases">
        <authorList>
            <person name="Floudas D."/>
            <person name="Bentzer J."/>
            <person name="Ahren D."/>
            <person name="Johansson T."/>
            <person name="Persson P."/>
            <person name="Tunlid A."/>
        </authorList>
    </citation>
    <scope>NUCLEOTIDE SEQUENCE [LARGE SCALE GENOMIC DNA]</scope>
    <source>
        <strain evidence="3 4">CBS 102.39</strain>
    </source>
</reference>
<dbReference type="InterPro" id="IPR012459">
    <property type="entry name" value="Rrp15"/>
</dbReference>
<evidence type="ECO:0008006" key="5">
    <source>
        <dbReference type="Google" id="ProtNLM"/>
    </source>
</evidence>
<dbReference type="Proteomes" id="UP000521872">
    <property type="component" value="Unassembled WGS sequence"/>
</dbReference>
<feature type="compositionally biased region" description="Basic residues" evidence="2">
    <location>
        <begin position="63"/>
        <end position="74"/>
    </location>
</feature>
<protein>
    <recommendedName>
        <fullName evidence="5">Rrp15p-domain-containing protein</fullName>
    </recommendedName>
</protein>
<feature type="region of interest" description="Disordered" evidence="2">
    <location>
        <begin position="1"/>
        <end position="77"/>
    </location>
</feature>
<evidence type="ECO:0000256" key="1">
    <source>
        <dbReference type="ARBA" id="ARBA00007462"/>
    </source>
</evidence>
<dbReference type="GO" id="GO:0030687">
    <property type="term" value="C:preribosome, large subunit precursor"/>
    <property type="evidence" value="ECO:0007669"/>
    <property type="project" value="TreeGrafter"/>
</dbReference>
<dbReference type="GO" id="GO:0000460">
    <property type="term" value="P:maturation of 5.8S rRNA"/>
    <property type="evidence" value="ECO:0007669"/>
    <property type="project" value="TreeGrafter"/>
</dbReference>
<dbReference type="EMBL" id="JAACJL010000001">
    <property type="protein sequence ID" value="KAF4623372.1"/>
    <property type="molecule type" value="Genomic_DNA"/>
</dbReference>
<feature type="region of interest" description="Disordered" evidence="2">
    <location>
        <begin position="171"/>
        <end position="216"/>
    </location>
</feature>
<accession>A0A8H4R508</accession>
<name>A0A8H4R508_9AGAR</name>
<dbReference type="AlphaFoldDB" id="A0A8H4R508"/>
<dbReference type="PANTHER" id="PTHR13245:SF14">
    <property type="entry name" value="RRP15-LIKE PROTEIN"/>
    <property type="match status" value="1"/>
</dbReference>
<evidence type="ECO:0000256" key="2">
    <source>
        <dbReference type="SAM" id="MobiDB-lite"/>
    </source>
</evidence>
<comment type="similarity">
    <text evidence="1">Belongs to the RRP15 family.</text>
</comment>
<organism evidence="3 4">
    <name type="scientific">Agrocybe pediades</name>
    <dbReference type="NCBI Taxonomy" id="84607"/>
    <lineage>
        <taxon>Eukaryota</taxon>
        <taxon>Fungi</taxon>
        <taxon>Dikarya</taxon>
        <taxon>Basidiomycota</taxon>
        <taxon>Agaricomycotina</taxon>
        <taxon>Agaricomycetes</taxon>
        <taxon>Agaricomycetidae</taxon>
        <taxon>Agaricales</taxon>
        <taxon>Agaricineae</taxon>
        <taxon>Strophariaceae</taxon>
        <taxon>Agrocybe</taxon>
    </lineage>
</organism>
<dbReference type="PANTHER" id="PTHR13245">
    <property type="entry name" value="RRP15-LIKE PROTEIN"/>
    <property type="match status" value="1"/>
</dbReference>